<dbReference type="GO" id="GO:0043190">
    <property type="term" value="C:ATP-binding cassette (ABC) transporter complex"/>
    <property type="evidence" value="ECO:0007669"/>
    <property type="project" value="InterPro"/>
</dbReference>
<dbReference type="STRING" id="767519.SAMN05216559_2936"/>
<dbReference type="AlphaFoldDB" id="A0A1I6LQU8"/>
<reference evidence="7 8" key="1">
    <citation type="submission" date="2016-10" db="EMBL/GenBank/DDBJ databases">
        <authorList>
            <person name="de Groot N.N."/>
        </authorList>
    </citation>
    <scope>NUCLEOTIDE SEQUENCE [LARGE SCALE GENOMIC DNA]</scope>
    <source>
        <strain evidence="7 8">CGMCC 1.10457</strain>
    </source>
</reference>
<feature type="transmembrane region" description="Helical" evidence="5">
    <location>
        <begin position="195"/>
        <end position="217"/>
    </location>
</feature>
<gene>
    <name evidence="7" type="ORF">SAMN05216559_2936</name>
</gene>
<keyword evidence="8" id="KW-1185">Reference proteome</keyword>
<dbReference type="PRINTS" id="PR00164">
    <property type="entry name" value="ABC2TRNSPORT"/>
</dbReference>
<feature type="transmembrane region" description="Helical" evidence="5">
    <location>
        <begin position="133"/>
        <end position="152"/>
    </location>
</feature>
<protein>
    <submittedName>
        <fullName evidence="7">ABC-2 type transport system permease protein</fullName>
    </submittedName>
</protein>
<dbReference type="OrthoDB" id="147058at2157"/>
<dbReference type="InterPro" id="IPR013525">
    <property type="entry name" value="ABC2_TM"/>
</dbReference>
<proteinExistence type="predicted"/>
<evidence type="ECO:0000259" key="6">
    <source>
        <dbReference type="PROSITE" id="PS51012"/>
    </source>
</evidence>
<evidence type="ECO:0000256" key="5">
    <source>
        <dbReference type="SAM" id="Phobius"/>
    </source>
</evidence>
<organism evidence="7 8">
    <name type="scientific">Halomicrobium zhouii</name>
    <dbReference type="NCBI Taxonomy" id="767519"/>
    <lineage>
        <taxon>Archaea</taxon>
        <taxon>Methanobacteriati</taxon>
        <taxon>Methanobacteriota</taxon>
        <taxon>Stenosarchaea group</taxon>
        <taxon>Halobacteria</taxon>
        <taxon>Halobacteriales</taxon>
        <taxon>Haloarculaceae</taxon>
        <taxon>Halomicrobium</taxon>
    </lineage>
</organism>
<sequence length="289" mass="30610">MSTENPSQRSQQATGNSFVGDVWVNYKRWMIKSVRNPFILTGSLLQPVIFLVLFTQVFGQVATSAIGGNGAAISYETYLVPAIAVQTALAAAAASGIGLVNDIEEGMFDKILVSPMSRTGVFLGKSLAEISRIVAQIVIIVGLGWLLGARYATGIPGILGILAIGVVFSLWFTAFSNIVALVTRDQESTIIGANILQFPLLFVSSAFLPLSVMPGWIQTVAMFNPITYGVDAARALTLGEDVMTVIEVTQFGGVWDTLVPALAILLALDLVMVGAAVVMLNRAAKSAVQ</sequence>
<evidence type="ECO:0000313" key="8">
    <source>
        <dbReference type="Proteomes" id="UP000199062"/>
    </source>
</evidence>
<feature type="transmembrane region" description="Helical" evidence="5">
    <location>
        <begin position="78"/>
        <end position="100"/>
    </location>
</feature>
<dbReference type="PANTHER" id="PTHR43229:SF2">
    <property type="entry name" value="NODULATION PROTEIN J"/>
    <property type="match status" value="1"/>
</dbReference>
<dbReference type="PANTHER" id="PTHR43229">
    <property type="entry name" value="NODULATION PROTEIN J"/>
    <property type="match status" value="1"/>
</dbReference>
<dbReference type="InterPro" id="IPR051784">
    <property type="entry name" value="Nod_factor_ABC_transporter"/>
</dbReference>
<dbReference type="RefSeq" id="WP_089817297.1">
    <property type="nucleotide sequence ID" value="NZ_FOZK01000003.1"/>
</dbReference>
<dbReference type="Proteomes" id="UP000199062">
    <property type="component" value="Unassembled WGS sequence"/>
</dbReference>
<keyword evidence="3 5" id="KW-1133">Transmembrane helix</keyword>
<feature type="domain" description="ABC transmembrane type-2" evidence="6">
    <location>
        <begin position="38"/>
        <end position="283"/>
    </location>
</feature>
<feature type="transmembrane region" description="Helical" evidence="5">
    <location>
        <begin position="258"/>
        <end position="280"/>
    </location>
</feature>
<feature type="transmembrane region" description="Helical" evidence="5">
    <location>
        <begin position="37"/>
        <end position="58"/>
    </location>
</feature>
<comment type="subcellular location">
    <subcellularLocation>
        <location evidence="1">Membrane</location>
        <topology evidence="1">Multi-pass membrane protein</topology>
    </subcellularLocation>
</comment>
<evidence type="ECO:0000256" key="1">
    <source>
        <dbReference type="ARBA" id="ARBA00004141"/>
    </source>
</evidence>
<feature type="transmembrane region" description="Helical" evidence="5">
    <location>
        <begin position="158"/>
        <end position="183"/>
    </location>
</feature>
<evidence type="ECO:0000256" key="3">
    <source>
        <dbReference type="ARBA" id="ARBA00022989"/>
    </source>
</evidence>
<dbReference type="EMBL" id="FOZK01000003">
    <property type="protein sequence ID" value="SFS05865.1"/>
    <property type="molecule type" value="Genomic_DNA"/>
</dbReference>
<dbReference type="GO" id="GO:0140359">
    <property type="term" value="F:ABC-type transporter activity"/>
    <property type="evidence" value="ECO:0007669"/>
    <property type="project" value="InterPro"/>
</dbReference>
<dbReference type="InterPro" id="IPR000412">
    <property type="entry name" value="ABC_2_transport"/>
</dbReference>
<dbReference type="InterPro" id="IPR047817">
    <property type="entry name" value="ABC2_TM_bact-type"/>
</dbReference>
<keyword evidence="2 5" id="KW-0812">Transmembrane</keyword>
<evidence type="ECO:0000256" key="4">
    <source>
        <dbReference type="ARBA" id="ARBA00023136"/>
    </source>
</evidence>
<accession>A0A1I6LQU8</accession>
<evidence type="ECO:0000313" key="7">
    <source>
        <dbReference type="EMBL" id="SFS05865.1"/>
    </source>
</evidence>
<evidence type="ECO:0000256" key="2">
    <source>
        <dbReference type="ARBA" id="ARBA00022692"/>
    </source>
</evidence>
<dbReference type="Pfam" id="PF01061">
    <property type="entry name" value="ABC2_membrane"/>
    <property type="match status" value="1"/>
</dbReference>
<dbReference type="PROSITE" id="PS51012">
    <property type="entry name" value="ABC_TM2"/>
    <property type="match status" value="1"/>
</dbReference>
<name>A0A1I6LQU8_9EURY</name>
<dbReference type="PIRSF" id="PIRSF006648">
    <property type="entry name" value="DrrB"/>
    <property type="match status" value="1"/>
</dbReference>
<keyword evidence="4 5" id="KW-0472">Membrane</keyword>